<accession>A0ACD3ALS0</accession>
<proteinExistence type="predicted"/>
<evidence type="ECO:0000313" key="1">
    <source>
        <dbReference type="EMBL" id="TFK66476.1"/>
    </source>
</evidence>
<evidence type="ECO:0000313" key="2">
    <source>
        <dbReference type="Proteomes" id="UP000308600"/>
    </source>
</evidence>
<keyword evidence="2" id="KW-1185">Reference proteome</keyword>
<reference evidence="1 2" key="1">
    <citation type="journal article" date="2019" name="Nat. Ecol. Evol.">
        <title>Megaphylogeny resolves global patterns of mushroom evolution.</title>
        <authorList>
            <person name="Varga T."/>
            <person name="Krizsan K."/>
            <person name="Foldi C."/>
            <person name="Dima B."/>
            <person name="Sanchez-Garcia M."/>
            <person name="Sanchez-Ramirez S."/>
            <person name="Szollosi G.J."/>
            <person name="Szarkandi J.G."/>
            <person name="Papp V."/>
            <person name="Albert L."/>
            <person name="Andreopoulos W."/>
            <person name="Angelini C."/>
            <person name="Antonin V."/>
            <person name="Barry K.W."/>
            <person name="Bougher N.L."/>
            <person name="Buchanan P."/>
            <person name="Buyck B."/>
            <person name="Bense V."/>
            <person name="Catcheside P."/>
            <person name="Chovatia M."/>
            <person name="Cooper J."/>
            <person name="Damon W."/>
            <person name="Desjardin D."/>
            <person name="Finy P."/>
            <person name="Geml J."/>
            <person name="Haridas S."/>
            <person name="Hughes K."/>
            <person name="Justo A."/>
            <person name="Karasinski D."/>
            <person name="Kautmanova I."/>
            <person name="Kiss B."/>
            <person name="Kocsube S."/>
            <person name="Kotiranta H."/>
            <person name="LaButti K.M."/>
            <person name="Lechner B.E."/>
            <person name="Liimatainen K."/>
            <person name="Lipzen A."/>
            <person name="Lukacs Z."/>
            <person name="Mihaltcheva S."/>
            <person name="Morgado L.N."/>
            <person name="Niskanen T."/>
            <person name="Noordeloos M.E."/>
            <person name="Ohm R.A."/>
            <person name="Ortiz-Santana B."/>
            <person name="Ovrebo C."/>
            <person name="Racz N."/>
            <person name="Riley R."/>
            <person name="Savchenko A."/>
            <person name="Shiryaev A."/>
            <person name="Soop K."/>
            <person name="Spirin V."/>
            <person name="Szebenyi C."/>
            <person name="Tomsovsky M."/>
            <person name="Tulloss R.E."/>
            <person name="Uehling J."/>
            <person name="Grigoriev I.V."/>
            <person name="Vagvolgyi C."/>
            <person name="Papp T."/>
            <person name="Martin F.M."/>
            <person name="Miettinen O."/>
            <person name="Hibbett D.S."/>
            <person name="Nagy L.G."/>
        </authorList>
    </citation>
    <scope>NUCLEOTIDE SEQUENCE [LARGE SCALE GENOMIC DNA]</scope>
    <source>
        <strain evidence="1 2">NL-1719</strain>
    </source>
</reference>
<gene>
    <name evidence="1" type="ORF">BDN72DRAFT_880274</name>
</gene>
<feature type="non-terminal residue" evidence="1">
    <location>
        <position position="159"/>
    </location>
</feature>
<organism evidence="1 2">
    <name type="scientific">Pluteus cervinus</name>
    <dbReference type="NCBI Taxonomy" id="181527"/>
    <lineage>
        <taxon>Eukaryota</taxon>
        <taxon>Fungi</taxon>
        <taxon>Dikarya</taxon>
        <taxon>Basidiomycota</taxon>
        <taxon>Agaricomycotina</taxon>
        <taxon>Agaricomycetes</taxon>
        <taxon>Agaricomycetidae</taxon>
        <taxon>Agaricales</taxon>
        <taxon>Pluteineae</taxon>
        <taxon>Pluteaceae</taxon>
        <taxon>Pluteus</taxon>
    </lineage>
</organism>
<protein>
    <submittedName>
        <fullName evidence="1">Uncharacterized protein</fullName>
    </submittedName>
</protein>
<sequence length="159" mass="17975">MRERTSSASSHLVIVLMRFSNSSPVSAWSCRLSKNQVPDGLEWTVFSRSSIRPGLHYITNAYLSRDLPRLSFPAADRCTQPVQCLCADRSILAGEECQCFKPRGVACHRHPDQTSCHYILRSEEGWQSVRSLCCSRVCRSHSQRPGCRAYDQSPHNCSQ</sequence>
<dbReference type="Proteomes" id="UP000308600">
    <property type="component" value="Unassembled WGS sequence"/>
</dbReference>
<dbReference type="EMBL" id="ML208404">
    <property type="protein sequence ID" value="TFK66476.1"/>
    <property type="molecule type" value="Genomic_DNA"/>
</dbReference>
<name>A0ACD3ALS0_9AGAR</name>